<dbReference type="FunFam" id="1.20.1640.10:FF:000004">
    <property type="entry name" value="Protein translocase subunit SecD"/>
    <property type="match status" value="1"/>
</dbReference>
<feature type="domain" description="Protein translocase subunit SecDF P1" evidence="14">
    <location>
        <begin position="227"/>
        <end position="285"/>
    </location>
</feature>
<evidence type="ECO:0000256" key="10">
    <source>
        <dbReference type="ARBA" id="ARBA00068220"/>
    </source>
</evidence>
<feature type="domain" description="SecDF P1 head subdomain" evidence="15">
    <location>
        <begin position="306"/>
        <end position="431"/>
    </location>
</feature>
<name>A0A6I7D8S6_9GAMM</name>
<keyword evidence="5 11" id="KW-0653">Protein transport</keyword>
<dbReference type="HAMAP" id="MF_01463_B">
    <property type="entry name" value="SecD_B"/>
    <property type="match status" value="1"/>
</dbReference>
<comment type="function">
    <text evidence="11">Part of the Sec protein translocase complex. Interacts with the SecYEG preprotein conducting channel. SecDF uses the proton motive force (PMF) to complete protein translocation after the ATP-dependent function of SecA.</text>
</comment>
<dbReference type="NCBIfam" id="TIGR01129">
    <property type="entry name" value="secD"/>
    <property type="match status" value="1"/>
</dbReference>
<dbReference type="Pfam" id="PF02355">
    <property type="entry name" value="SecD_SecF_C"/>
    <property type="match status" value="1"/>
</dbReference>
<dbReference type="GO" id="GO:0005886">
    <property type="term" value="C:plasma membrane"/>
    <property type="evidence" value="ECO:0007669"/>
    <property type="project" value="UniProtKB-SubCell"/>
</dbReference>
<feature type="transmembrane region" description="Helical" evidence="11">
    <location>
        <begin position="477"/>
        <end position="497"/>
    </location>
</feature>
<keyword evidence="7 11" id="KW-0811">Translocation</keyword>
<dbReference type="RefSeq" id="WP_109371754.1">
    <property type="nucleotide sequence ID" value="NZ_CAXOLP010000001.1"/>
</dbReference>
<dbReference type="Pfam" id="PF22599">
    <property type="entry name" value="SecDF_P1_head"/>
    <property type="match status" value="1"/>
</dbReference>
<comment type="subunit">
    <text evidence="11">Forms a complex with SecF. Part of the essential Sec protein translocation apparatus which comprises SecA, SecYEG and auxiliary proteins SecDF-YajC and YidC.</text>
</comment>
<dbReference type="GO" id="GO:0015450">
    <property type="term" value="F:protein-transporting ATPase activity"/>
    <property type="evidence" value="ECO:0007669"/>
    <property type="project" value="InterPro"/>
</dbReference>
<dbReference type="PANTHER" id="PTHR30081">
    <property type="entry name" value="PROTEIN-EXPORT MEMBRANE PROTEIN SEC"/>
    <property type="match status" value="1"/>
</dbReference>
<evidence type="ECO:0000256" key="2">
    <source>
        <dbReference type="ARBA" id="ARBA00022448"/>
    </source>
</evidence>
<keyword evidence="17" id="KW-1185">Reference proteome</keyword>
<evidence type="ECO:0000256" key="4">
    <source>
        <dbReference type="ARBA" id="ARBA00022692"/>
    </source>
</evidence>
<dbReference type="NCBIfam" id="TIGR00916">
    <property type="entry name" value="2A0604s01"/>
    <property type="match status" value="1"/>
</dbReference>
<dbReference type="Gene3D" id="1.20.1640.10">
    <property type="entry name" value="Multidrug efflux transporter AcrB transmembrane domain"/>
    <property type="match status" value="1"/>
</dbReference>
<dbReference type="Gene3D" id="3.30.1360.200">
    <property type="match status" value="1"/>
</dbReference>
<keyword evidence="2 11" id="KW-0813">Transport</keyword>
<gene>
    <name evidence="11 16" type="primary">secD</name>
    <name evidence="16" type="ORF">F1325_03310</name>
</gene>
<dbReference type="InterPro" id="IPR022646">
    <property type="entry name" value="SecD/SecF_CS"/>
</dbReference>
<accession>A0A6I7D8S6</accession>
<evidence type="ECO:0000313" key="16">
    <source>
        <dbReference type="EMBL" id="QHN09548.1"/>
    </source>
</evidence>
<comment type="subcellular location">
    <subcellularLocation>
        <location evidence="1 11">Cell membrane</location>
        <topology evidence="1 11">Multi-pass membrane protein</topology>
    </subcellularLocation>
</comment>
<feature type="transmembrane region" description="Helical" evidence="11">
    <location>
        <begin position="545"/>
        <end position="571"/>
    </location>
</feature>
<dbReference type="Proteomes" id="UP000464700">
    <property type="component" value="Chromosome"/>
</dbReference>
<feature type="domain" description="SecD export protein N-terminal TM" evidence="13">
    <location>
        <begin position="2"/>
        <end position="103"/>
    </location>
</feature>
<evidence type="ECO:0000256" key="5">
    <source>
        <dbReference type="ARBA" id="ARBA00022927"/>
    </source>
</evidence>
<dbReference type="KEGG" id="pcol:F1325_03310"/>
<keyword evidence="3 11" id="KW-1003">Cell membrane</keyword>
<feature type="transmembrane region" description="Helical" evidence="11">
    <location>
        <begin position="7"/>
        <end position="25"/>
    </location>
</feature>
<sequence length="615" mass="66977">MLNRYPLWKYLMLIAAILIGLLYALPNLYGEDPAVQITGARGTAANEQTLDQVRSLLDKEKIEAKSIALENGAILARFGNPDIQLRAREVLLPALGDQFIVALNLAPATPKWLEAIGGEPMKLGLDLRGGVHFLMEVDMETALGKLQEQNVESLRTLLRDEGIPYSSIRKTDNYGVEIRFRNSDDRAKASDYLTRRNQDLIFRDGANNSLRAIFTDERLRDARTYAVQQNITILRNRVNQLGVAEPLVQRQGADRIVVELPGIQDTARAKEILGATATLEFRLVNTTVDPSALETGRIPGDSEVKYTREGMPTILYKRVILTGDHITDSTSQADEYGQPQVNISLDSAGGSIMSNFTKDNVGKPMATLFVEYKDSGKRDENDRAVLVKSEEVINVANIQSRLGNSFRITGISNANEARQLSLLLRAGALIAPIQIVEERTIGPTLGLQNITQGLEACLWGLIASVAFMIIYYRKFGVIASTALMANLVLIVGVMSLLPGATLTMPGIAGIVLTLAVAVDANVLINERIKEELRNGRSVQQAIHEGYKGAFSSIIDANLTTLITAVILYAVGTGSIKGFAITTAIGVATSMFTAIVGTRAIVNLLYGGKRVKKLSI</sequence>
<evidence type="ECO:0000256" key="3">
    <source>
        <dbReference type="ARBA" id="ARBA00022475"/>
    </source>
</evidence>
<evidence type="ECO:0000259" key="13">
    <source>
        <dbReference type="Pfam" id="PF13721"/>
    </source>
</evidence>
<dbReference type="GO" id="GO:0006605">
    <property type="term" value="P:protein targeting"/>
    <property type="evidence" value="ECO:0007669"/>
    <property type="project" value="UniProtKB-UniRule"/>
</dbReference>
<keyword evidence="8 11" id="KW-0472">Membrane</keyword>
<evidence type="ECO:0000256" key="9">
    <source>
        <dbReference type="ARBA" id="ARBA00060774"/>
    </source>
</evidence>
<protein>
    <recommendedName>
        <fullName evidence="10 11">Protein translocase subunit SecD</fullName>
    </recommendedName>
</protein>
<feature type="transmembrane region" description="Helical" evidence="11">
    <location>
        <begin position="453"/>
        <end position="472"/>
    </location>
</feature>
<evidence type="ECO:0000256" key="6">
    <source>
        <dbReference type="ARBA" id="ARBA00022989"/>
    </source>
</evidence>
<dbReference type="AlphaFoldDB" id="A0A6I7D8S6"/>
<organism evidence="16 17">
    <name type="scientific">Proteus columbae</name>
    <dbReference type="NCBI Taxonomy" id="1987580"/>
    <lineage>
        <taxon>Bacteria</taxon>
        <taxon>Pseudomonadati</taxon>
        <taxon>Pseudomonadota</taxon>
        <taxon>Gammaproteobacteria</taxon>
        <taxon>Enterobacterales</taxon>
        <taxon>Morganellaceae</taxon>
        <taxon>Proteus</taxon>
    </lineage>
</organism>
<dbReference type="InterPro" id="IPR055344">
    <property type="entry name" value="SecD_SecF_C_bact"/>
</dbReference>
<evidence type="ECO:0000256" key="8">
    <source>
        <dbReference type="ARBA" id="ARBA00023136"/>
    </source>
</evidence>
<dbReference type="GO" id="GO:0065002">
    <property type="term" value="P:intracellular protein transmembrane transport"/>
    <property type="evidence" value="ECO:0007669"/>
    <property type="project" value="UniProtKB-UniRule"/>
</dbReference>
<feature type="domain" description="Protein export membrane protein SecD/SecF C-terminal" evidence="12">
    <location>
        <begin position="433"/>
        <end position="601"/>
    </location>
</feature>
<dbReference type="PANTHER" id="PTHR30081:SF1">
    <property type="entry name" value="PROTEIN TRANSLOCASE SUBUNIT SECD"/>
    <property type="match status" value="1"/>
</dbReference>
<dbReference type="InterPro" id="IPR048634">
    <property type="entry name" value="SecD_SecF_C"/>
</dbReference>
<evidence type="ECO:0000256" key="11">
    <source>
        <dbReference type="HAMAP-Rule" id="MF_01463"/>
    </source>
</evidence>
<evidence type="ECO:0000259" key="12">
    <source>
        <dbReference type="Pfam" id="PF02355"/>
    </source>
</evidence>
<dbReference type="Pfam" id="PF13721">
    <property type="entry name" value="SecD-TM1"/>
    <property type="match status" value="1"/>
</dbReference>
<keyword evidence="6 11" id="KW-1133">Transmembrane helix</keyword>
<dbReference type="FunFam" id="3.30.70.3400:FF:000003">
    <property type="entry name" value="Preprotein translocase subunit SecD"/>
    <property type="match status" value="1"/>
</dbReference>
<evidence type="ECO:0000256" key="1">
    <source>
        <dbReference type="ARBA" id="ARBA00004651"/>
    </source>
</evidence>
<evidence type="ECO:0000259" key="15">
    <source>
        <dbReference type="Pfam" id="PF22599"/>
    </source>
</evidence>
<dbReference type="FunFam" id="3.30.1360.200:FF:000001">
    <property type="entry name" value="Protein translocase subunit SecD"/>
    <property type="match status" value="1"/>
</dbReference>
<dbReference type="InterPro" id="IPR022813">
    <property type="entry name" value="SecD/SecF_arch_bac"/>
</dbReference>
<proteinExistence type="inferred from homology"/>
<dbReference type="GO" id="GO:0043952">
    <property type="term" value="P:protein transport by the Sec complex"/>
    <property type="evidence" value="ECO:0007669"/>
    <property type="project" value="UniProtKB-UniRule"/>
</dbReference>
<dbReference type="Gene3D" id="3.30.70.3400">
    <property type="match status" value="2"/>
</dbReference>
<evidence type="ECO:0000256" key="7">
    <source>
        <dbReference type="ARBA" id="ARBA00023010"/>
    </source>
</evidence>
<reference evidence="16 17" key="1">
    <citation type="submission" date="2019-09" db="EMBL/GenBank/DDBJ databases">
        <title>Emergence of a chromosome-mediated tetracycline resistance gene in Proteus strain.</title>
        <authorList>
            <person name="He D."/>
            <person name="Wang L."/>
        </authorList>
    </citation>
    <scope>NUCLEOTIDE SEQUENCE [LARGE SCALE GENOMIC DNA]</scope>
    <source>
        <strain evidence="16 17">T60</strain>
    </source>
</reference>
<dbReference type="EMBL" id="CP043925">
    <property type="protein sequence ID" value="QHN09548.1"/>
    <property type="molecule type" value="Genomic_DNA"/>
</dbReference>
<dbReference type="InterPro" id="IPR048631">
    <property type="entry name" value="SecD_1st"/>
</dbReference>
<dbReference type="InterPro" id="IPR054384">
    <property type="entry name" value="SecDF_P1_head"/>
</dbReference>
<dbReference type="SUPFAM" id="SSF82866">
    <property type="entry name" value="Multidrug efflux transporter AcrB transmembrane domain"/>
    <property type="match status" value="1"/>
</dbReference>
<feature type="transmembrane region" description="Helical" evidence="11">
    <location>
        <begin position="503"/>
        <end position="524"/>
    </location>
</feature>
<comment type="similarity">
    <text evidence="9 11">Belongs to the SecD/SecF family. SecD subfamily.</text>
</comment>
<keyword evidence="4 11" id="KW-0812">Transmembrane</keyword>
<dbReference type="Pfam" id="PF07549">
    <property type="entry name" value="Sec_GG"/>
    <property type="match status" value="1"/>
</dbReference>
<evidence type="ECO:0000259" key="14">
    <source>
        <dbReference type="Pfam" id="PF21760"/>
    </source>
</evidence>
<evidence type="ECO:0000313" key="17">
    <source>
        <dbReference type="Proteomes" id="UP000464700"/>
    </source>
</evidence>
<dbReference type="InterPro" id="IPR027398">
    <property type="entry name" value="SecD-TM"/>
</dbReference>
<dbReference type="Pfam" id="PF21760">
    <property type="entry name" value="SecD_1st"/>
    <property type="match status" value="1"/>
</dbReference>
<dbReference type="InterPro" id="IPR005791">
    <property type="entry name" value="SecD"/>
</dbReference>
<feature type="transmembrane region" description="Helical" evidence="11">
    <location>
        <begin position="577"/>
        <end position="605"/>
    </location>
</feature>